<name>A0A0F9FQ50_9ZZZZ</name>
<gene>
    <name evidence="1" type="ORF">LCGC14_1925500</name>
</gene>
<reference evidence="1" key="1">
    <citation type="journal article" date="2015" name="Nature">
        <title>Complex archaea that bridge the gap between prokaryotes and eukaryotes.</title>
        <authorList>
            <person name="Spang A."/>
            <person name="Saw J.H."/>
            <person name="Jorgensen S.L."/>
            <person name="Zaremba-Niedzwiedzka K."/>
            <person name="Martijn J."/>
            <person name="Lind A.E."/>
            <person name="van Eijk R."/>
            <person name="Schleper C."/>
            <person name="Guy L."/>
            <person name="Ettema T.J."/>
        </authorList>
    </citation>
    <scope>NUCLEOTIDE SEQUENCE</scope>
</reference>
<protein>
    <submittedName>
        <fullName evidence="1">Uncharacterized protein</fullName>
    </submittedName>
</protein>
<accession>A0A0F9FQ50</accession>
<sequence>LQAAIDQITTDIEADSGIDSERLGDYAYTLVEHYAQRHMGLLNTWKRLMA</sequence>
<evidence type="ECO:0000313" key="1">
    <source>
        <dbReference type="EMBL" id="KKL88353.1"/>
    </source>
</evidence>
<feature type="non-terminal residue" evidence="1">
    <location>
        <position position="1"/>
    </location>
</feature>
<organism evidence="1">
    <name type="scientific">marine sediment metagenome</name>
    <dbReference type="NCBI Taxonomy" id="412755"/>
    <lineage>
        <taxon>unclassified sequences</taxon>
        <taxon>metagenomes</taxon>
        <taxon>ecological metagenomes</taxon>
    </lineage>
</organism>
<comment type="caution">
    <text evidence="1">The sequence shown here is derived from an EMBL/GenBank/DDBJ whole genome shotgun (WGS) entry which is preliminary data.</text>
</comment>
<dbReference type="AlphaFoldDB" id="A0A0F9FQ50"/>
<dbReference type="EMBL" id="LAZR01020588">
    <property type="protein sequence ID" value="KKL88353.1"/>
    <property type="molecule type" value="Genomic_DNA"/>
</dbReference>
<proteinExistence type="predicted"/>